<name>A0A368G428_ANCCA</name>
<dbReference type="OrthoDB" id="5839913at2759"/>
<dbReference type="AlphaFoldDB" id="A0A368G428"/>
<organism evidence="1 2">
    <name type="scientific">Ancylostoma caninum</name>
    <name type="common">Dog hookworm</name>
    <dbReference type="NCBI Taxonomy" id="29170"/>
    <lineage>
        <taxon>Eukaryota</taxon>
        <taxon>Metazoa</taxon>
        <taxon>Ecdysozoa</taxon>
        <taxon>Nematoda</taxon>
        <taxon>Chromadorea</taxon>
        <taxon>Rhabditida</taxon>
        <taxon>Rhabditina</taxon>
        <taxon>Rhabditomorpha</taxon>
        <taxon>Strongyloidea</taxon>
        <taxon>Ancylostomatidae</taxon>
        <taxon>Ancylostomatinae</taxon>
        <taxon>Ancylostoma</taxon>
    </lineage>
</organism>
<keyword evidence="2" id="KW-1185">Reference proteome</keyword>
<comment type="caution">
    <text evidence="1">The sequence shown here is derived from an EMBL/GenBank/DDBJ whole genome shotgun (WGS) entry which is preliminary data.</text>
</comment>
<dbReference type="Proteomes" id="UP000252519">
    <property type="component" value="Unassembled WGS sequence"/>
</dbReference>
<evidence type="ECO:0000313" key="2">
    <source>
        <dbReference type="Proteomes" id="UP000252519"/>
    </source>
</evidence>
<accession>A0A368G428</accession>
<gene>
    <name evidence="1" type="ORF">ANCCAN_16354</name>
</gene>
<proteinExistence type="predicted"/>
<protein>
    <recommendedName>
        <fullName evidence="3">MULE transposase domain-containing protein</fullName>
    </recommendedName>
</protein>
<dbReference type="EMBL" id="JOJR01000446">
    <property type="protein sequence ID" value="RCN37735.1"/>
    <property type="molecule type" value="Genomic_DNA"/>
</dbReference>
<evidence type="ECO:0008006" key="3">
    <source>
        <dbReference type="Google" id="ProtNLM"/>
    </source>
</evidence>
<reference evidence="1 2" key="1">
    <citation type="submission" date="2014-10" db="EMBL/GenBank/DDBJ databases">
        <title>Draft genome of the hookworm Ancylostoma caninum.</title>
        <authorList>
            <person name="Mitreva M."/>
        </authorList>
    </citation>
    <scope>NUCLEOTIDE SEQUENCE [LARGE SCALE GENOMIC DNA]</scope>
    <source>
        <strain evidence="1 2">Baltimore</strain>
    </source>
</reference>
<sequence>MFHLINALRTPPVEEEHPAYEPCNKFLGYLRNTWMQGPYEDMWCKYQVFEYRTTNAAENYHGKMRKIFGRLHPPLVNLIITMRSLTAQAKARLYRMEMVCCLT</sequence>
<evidence type="ECO:0000313" key="1">
    <source>
        <dbReference type="EMBL" id="RCN37735.1"/>
    </source>
</evidence>